<dbReference type="Pfam" id="PF05685">
    <property type="entry name" value="Uma2"/>
    <property type="match status" value="1"/>
</dbReference>
<evidence type="ECO:0000313" key="3">
    <source>
        <dbReference type="Proteomes" id="UP001204953"/>
    </source>
</evidence>
<evidence type="ECO:0000259" key="1">
    <source>
        <dbReference type="Pfam" id="PF05685"/>
    </source>
</evidence>
<keyword evidence="2" id="KW-0540">Nuclease</keyword>
<protein>
    <submittedName>
        <fullName evidence="2">Uma2 family endonuclease</fullName>
    </submittedName>
</protein>
<reference evidence="2" key="1">
    <citation type="submission" date="2022-06" db="EMBL/GenBank/DDBJ databases">
        <title>New cyanobacteria of genus Symplocastrum in benthos of Lake Baikal.</title>
        <authorList>
            <person name="Sorokovikova E."/>
            <person name="Tikhonova I."/>
            <person name="Krasnopeev A."/>
            <person name="Evseev P."/>
            <person name="Gladkikh A."/>
            <person name="Belykh O."/>
        </authorList>
    </citation>
    <scope>NUCLEOTIDE SEQUENCE</scope>
    <source>
        <strain evidence="2">BBK-W-15</strain>
    </source>
</reference>
<accession>A0AAE3KKJ9</accession>
<dbReference type="Proteomes" id="UP001204953">
    <property type="component" value="Unassembled WGS sequence"/>
</dbReference>
<dbReference type="RefSeq" id="WP_254009987.1">
    <property type="nucleotide sequence ID" value="NZ_JAMZMM010000008.1"/>
</dbReference>
<dbReference type="PANTHER" id="PTHR35400">
    <property type="entry name" value="SLR1083 PROTEIN"/>
    <property type="match status" value="1"/>
</dbReference>
<dbReference type="SUPFAM" id="SSF52980">
    <property type="entry name" value="Restriction endonuclease-like"/>
    <property type="match status" value="1"/>
</dbReference>
<name>A0AAE3KKJ9_9CYAN</name>
<dbReference type="AlphaFoldDB" id="A0AAE3KKJ9"/>
<keyword evidence="2" id="KW-0378">Hydrolase</keyword>
<dbReference type="InterPro" id="IPR011335">
    <property type="entry name" value="Restrct_endonuc-II-like"/>
</dbReference>
<keyword evidence="3" id="KW-1185">Reference proteome</keyword>
<sequence length="229" mass="25871">MTHPSLLAPPLTILPLENGARLTRSEFEHRYNTMPKVKKAELIEGVVYIESALKFRSYGKPHTYIMDWLGRYEAATLGVELSDNATIRLDGDNELQPEAILRIEVGGKSHISEDDYVEGAPELIVEITRSSDSSDLHSKQKVYCRNQVQEYLVWRVDEHQFDWFHLKDGDYVQFEPNPDGMICSIVFPGLWLDKSSLLAGDLASVLAGLRQGLATSEHHKFVQQLSSEG</sequence>
<comment type="caution">
    <text evidence="2">The sequence shown here is derived from an EMBL/GenBank/DDBJ whole genome shotgun (WGS) entry which is preliminary data.</text>
</comment>
<dbReference type="CDD" id="cd06260">
    <property type="entry name" value="DUF820-like"/>
    <property type="match status" value="1"/>
</dbReference>
<feature type="domain" description="Putative restriction endonuclease" evidence="1">
    <location>
        <begin position="30"/>
        <end position="193"/>
    </location>
</feature>
<dbReference type="GO" id="GO:0004519">
    <property type="term" value="F:endonuclease activity"/>
    <property type="evidence" value="ECO:0007669"/>
    <property type="project" value="UniProtKB-KW"/>
</dbReference>
<dbReference type="EMBL" id="JAMZMM010000008">
    <property type="protein sequence ID" value="MCP2727169.1"/>
    <property type="molecule type" value="Genomic_DNA"/>
</dbReference>
<dbReference type="InterPro" id="IPR008538">
    <property type="entry name" value="Uma2"/>
</dbReference>
<dbReference type="Gene3D" id="3.90.1570.10">
    <property type="entry name" value="tt1808, chain A"/>
    <property type="match status" value="1"/>
</dbReference>
<dbReference type="InterPro" id="IPR012296">
    <property type="entry name" value="Nuclease_put_TT1808"/>
</dbReference>
<gene>
    <name evidence="2" type="ORF">NJ959_01605</name>
</gene>
<dbReference type="PANTHER" id="PTHR35400:SF3">
    <property type="entry name" value="SLL1072 PROTEIN"/>
    <property type="match status" value="1"/>
</dbReference>
<organism evidence="2 3">
    <name type="scientific">Limnofasciculus baicalensis BBK-W-15</name>
    <dbReference type="NCBI Taxonomy" id="2699891"/>
    <lineage>
        <taxon>Bacteria</taxon>
        <taxon>Bacillati</taxon>
        <taxon>Cyanobacteriota</taxon>
        <taxon>Cyanophyceae</taxon>
        <taxon>Coleofasciculales</taxon>
        <taxon>Coleofasciculaceae</taxon>
        <taxon>Limnofasciculus</taxon>
        <taxon>Limnofasciculus baicalensis</taxon>
    </lineage>
</organism>
<evidence type="ECO:0000313" key="2">
    <source>
        <dbReference type="EMBL" id="MCP2727169.1"/>
    </source>
</evidence>
<keyword evidence="2" id="KW-0255">Endonuclease</keyword>
<proteinExistence type="predicted"/>